<proteinExistence type="predicted"/>
<name>A0A0S7EXB2_9TELE</name>
<protein>
    <submittedName>
        <fullName evidence="2">PPUP7427</fullName>
    </submittedName>
</protein>
<feature type="compositionally biased region" description="Basic and acidic residues" evidence="1">
    <location>
        <begin position="9"/>
        <end position="18"/>
    </location>
</feature>
<dbReference type="PROSITE" id="PS50138">
    <property type="entry name" value="BRCA2_REPEAT"/>
    <property type="match status" value="1"/>
</dbReference>
<feature type="non-terminal residue" evidence="2">
    <location>
        <position position="122"/>
    </location>
</feature>
<gene>
    <name evidence="2" type="primary">PPUP7427</name>
</gene>
<organism evidence="2">
    <name type="scientific">Poeciliopsis prolifica</name>
    <name type="common">blackstripe livebearer</name>
    <dbReference type="NCBI Taxonomy" id="188132"/>
    <lineage>
        <taxon>Eukaryota</taxon>
        <taxon>Metazoa</taxon>
        <taxon>Chordata</taxon>
        <taxon>Craniata</taxon>
        <taxon>Vertebrata</taxon>
        <taxon>Euteleostomi</taxon>
        <taxon>Actinopterygii</taxon>
        <taxon>Neopterygii</taxon>
        <taxon>Teleostei</taxon>
        <taxon>Neoteleostei</taxon>
        <taxon>Acanthomorphata</taxon>
        <taxon>Ovalentaria</taxon>
        <taxon>Atherinomorphae</taxon>
        <taxon>Cyprinodontiformes</taxon>
        <taxon>Poeciliidae</taxon>
        <taxon>Poeciliinae</taxon>
        <taxon>Poeciliopsis</taxon>
    </lineage>
</organism>
<feature type="compositionally biased region" description="Polar residues" evidence="1">
    <location>
        <begin position="21"/>
        <end position="31"/>
    </location>
</feature>
<evidence type="ECO:0000256" key="1">
    <source>
        <dbReference type="SAM" id="MobiDB-lite"/>
    </source>
</evidence>
<dbReference type="AlphaFoldDB" id="A0A0S7EXB2"/>
<accession>A0A0S7EXB2</accession>
<feature type="region of interest" description="Disordered" evidence="1">
    <location>
        <begin position="1"/>
        <end position="31"/>
    </location>
</feature>
<feature type="non-terminal residue" evidence="2">
    <location>
        <position position="1"/>
    </location>
</feature>
<evidence type="ECO:0000313" key="2">
    <source>
        <dbReference type="EMBL" id="JAO06963.1"/>
    </source>
</evidence>
<dbReference type="EMBL" id="GBYX01474703">
    <property type="protein sequence ID" value="JAO06963.1"/>
    <property type="molecule type" value="Transcribed_RNA"/>
</dbReference>
<sequence>SASLKKTTLLRESEKSENEICISSQQSSPKIPATPVTNLWSSGFSAASGKPVVLSSVALEKTQTLFSDISLIMDKVEESAPVKKDKKHQTEPEKICSGFTTVGGENDQMSQEKFDDWVLAKA</sequence>
<dbReference type="InterPro" id="IPR002093">
    <property type="entry name" value="BRCA2_repeat"/>
</dbReference>
<reference evidence="2" key="1">
    <citation type="submission" date="2014-12" db="EMBL/GenBank/DDBJ databases">
        <title>Parallel Evolution in Life History Adaptation Evident in the Tissue-Specific Poeciliopsis prolifica transcriptome.</title>
        <authorList>
            <person name="Jue N.K."/>
            <person name="Foley R.J."/>
            <person name="Obergfell C."/>
            <person name="Reznick D.N."/>
            <person name="O'Neill R.J."/>
            <person name="O'Neill M.J."/>
        </authorList>
    </citation>
    <scope>NUCLEOTIDE SEQUENCE</scope>
</reference>